<evidence type="ECO:0000259" key="1">
    <source>
        <dbReference type="PROSITE" id="PS50883"/>
    </source>
</evidence>
<name>K6YMB9_9ALTE</name>
<evidence type="ECO:0008006" key="5">
    <source>
        <dbReference type="Google" id="ProtNLM"/>
    </source>
</evidence>
<dbReference type="InterPro" id="IPR014408">
    <property type="entry name" value="dGMP_Pdiesterase_EAL/HD-GYP"/>
</dbReference>
<evidence type="ECO:0000313" key="4">
    <source>
        <dbReference type="Proteomes" id="UP000006327"/>
    </source>
</evidence>
<keyword evidence="4" id="KW-1185">Reference proteome</keyword>
<dbReference type="Pfam" id="PF00563">
    <property type="entry name" value="EAL"/>
    <property type="match status" value="1"/>
</dbReference>
<dbReference type="EMBL" id="BAEO01000029">
    <property type="protein sequence ID" value="GAC19297.1"/>
    <property type="molecule type" value="Genomic_DNA"/>
</dbReference>
<dbReference type="SMART" id="SM00052">
    <property type="entry name" value="EAL"/>
    <property type="match status" value="1"/>
</dbReference>
<dbReference type="Gene3D" id="1.10.3210.10">
    <property type="entry name" value="Hypothetical protein af1432"/>
    <property type="match status" value="1"/>
</dbReference>
<dbReference type="AlphaFoldDB" id="K6YMB9"/>
<dbReference type="SUPFAM" id="SSF141868">
    <property type="entry name" value="EAL domain-like"/>
    <property type="match status" value="1"/>
</dbReference>
<dbReference type="OrthoDB" id="9804751at2"/>
<organism evidence="3 4">
    <name type="scientific">Paraglaciecola arctica BSs20135</name>
    <dbReference type="NCBI Taxonomy" id="493475"/>
    <lineage>
        <taxon>Bacteria</taxon>
        <taxon>Pseudomonadati</taxon>
        <taxon>Pseudomonadota</taxon>
        <taxon>Gammaproteobacteria</taxon>
        <taxon>Alteromonadales</taxon>
        <taxon>Alteromonadaceae</taxon>
        <taxon>Paraglaciecola</taxon>
    </lineage>
</organism>
<dbReference type="Gene3D" id="3.20.20.450">
    <property type="entry name" value="EAL domain"/>
    <property type="match status" value="1"/>
</dbReference>
<dbReference type="PIRSF" id="PIRSF003180">
    <property type="entry name" value="DiGMPpdiest_YuxH"/>
    <property type="match status" value="1"/>
</dbReference>
<dbReference type="InterPro" id="IPR001633">
    <property type="entry name" value="EAL_dom"/>
</dbReference>
<dbReference type="InterPro" id="IPR035919">
    <property type="entry name" value="EAL_sf"/>
</dbReference>
<gene>
    <name evidence="3" type="ORF">GARC_2331</name>
</gene>
<comment type="caution">
    <text evidence="3">The sequence shown here is derived from an EMBL/GenBank/DDBJ whole genome shotgun (WGS) entry which is preliminary data.</text>
</comment>
<feature type="domain" description="HDOD" evidence="2">
    <location>
        <begin position="200"/>
        <end position="387"/>
    </location>
</feature>
<dbReference type="Proteomes" id="UP000006327">
    <property type="component" value="Unassembled WGS sequence"/>
</dbReference>
<dbReference type="InterPro" id="IPR013976">
    <property type="entry name" value="HDOD"/>
</dbReference>
<evidence type="ECO:0000259" key="2">
    <source>
        <dbReference type="PROSITE" id="PS51833"/>
    </source>
</evidence>
<dbReference type="STRING" id="493475.GARC_2331"/>
<dbReference type="PROSITE" id="PS50883">
    <property type="entry name" value="EAL"/>
    <property type="match status" value="1"/>
</dbReference>
<dbReference type="PANTHER" id="PTHR33525">
    <property type="match status" value="1"/>
</dbReference>
<accession>K6YMB9</accession>
<dbReference type="eggNOG" id="COG3434">
    <property type="taxonomic scope" value="Bacteria"/>
</dbReference>
<protein>
    <recommendedName>
        <fullName evidence="5">EAL domain-containing protein</fullName>
    </recommendedName>
</protein>
<dbReference type="PANTHER" id="PTHR33525:SF4">
    <property type="entry name" value="CYCLIC DI-GMP PHOSPHODIESTERASE CDGJ"/>
    <property type="match status" value="1"/>
</dbReference>
<evidence type="ECO:0000313" key="3">
    <source>
        <dbReference type="EMBL" id="GAC19297.1"/>
    </source>
</evidence>
<sequence>MNFYVARQPILDKEKDLFAYELLLRDSLDNYFPKHINEEEATAKIIEGLEFNLGLESLTQGSLAFINFTHDSIINGYPLLLDREKIVVEILETAKPGKKLLAACIDLKEKGYTIALDDYEHDPRWMHFFPYVDIIKLDYSLTSEQQFQEIINVLRSYSHIKLLAEKIETYAEFQHALSIGCEYFQGYFFSRPEVIKTIAFNPSQVAVVNLLSEINKDDVDVKKITSIFENEVNLSFKLLRYVKSPIFKRDVSIVSIKQAILVLGFEELKRFIFLLFTAQFSVGKPKELTVMALSRARFCELMVQASLPTHSQSSAFLIGLLSLIDAMVDGDIQELMGKLPLQQEMKDAIINRKGESAKFLKLCELFEKADWQNIELYCQQLGVETEQSSSVFQEALNWADLRISAIH</sequence>
<dbReference type="InterPro" id="IPR052340">
    <property type="entry name" value="RNase_Y/CdgJ"/>
</dbReference>
<reference evidence="3 4" key="1">
    <citation type="journal article" date="2017" name="Antonie Van Leeuwenhoek">
        <title>Rhizobium rhizosphaerae sp. nov., a novel species isolated from rice rhizosphere.</title>
        <authorList>
            <person name="Zhao J.J."/>
            <person name="Zhang J."/>
            <person name="Zhang R.J."/>
            <person name="Zhang C.W."/>
            <person name="Yin H.Q."/>
            <person name="Zhang X.X."/>
        </authorList>
    </citation>
    <scope>NUCLEOTIDE SEQUENCE [LARGE SCALE GENOMIC DNA]</scope>
    <source>
        <strain evidence="3 4">BSs20135</strain>
    </source>
</reference>
<feature type="domain" description="EAL" evidence="1">
    <location>
        <begin position="1"/>
        <end position="206"/>
    </location>
</feature>
<dbReference type="SUPFAM" id="SSF109604">
    <property type="entry name" value="HD-domain/PDEase-like"/>
    <property type="match status" value="1"/>
</dbReference>
<dbReference type="Pfam" id="PF08668">
    <property type="entry name" value="HDOD"/>
    <property type="match status" value="1"/>
</dbReference>
<proteinExistence type="predicted"/>
<dbReference type="PROSITE" id="PS51833">
    <property type="entry name" value="HDOD"/>
    <property type="match status" value="1"/>
</dbReference>
<dbReference type="RefSeq" id="WP_007619982.1">
    <property type="nucleotide sequence ID" value="NZ_BAEO01000029.1"/>
</dbReference>